<organism evidence="1 2">
    <name type="scientific">Pseudonocardia yuanmonensis</name>
    <dbReference type="NCBI Taxonomy" id="1095914"/>
    <lineage>
        <taxon>Bacteria</taxon>
        <taxon>Bacillati</taxon>
        <taxon>Actinomycetota</taxon>
        <taxon>Actinomycetes</taxon>
        <taxon>Pseudonocardiales</taxon>
        <taxon>Pseudonocardiaceae</taxon>
        <taxon>Pseudonocardia</taxon>
    </lineage>
</organism>
<evidence type="ECO:0000313" key="2">
    <source>
        <dbReference type="Proteomes" id="UP001500325"/>
    </source>
</evidence>
<proteinExistence type="predicted"/>
<sequence>MVSRQPPAEQQRWTADELADLRRRARARRRVLGLADKAADPAAHARLAAEGGSELVEVVGPEAAGVPAPTEEPVAVEIPEPRLPS</sequence>
<gene>
    <name evidence="1" type="ORF">GCM10023215_26580</name>
</gene>
<keyword evidence="2" id="KW-1185">Reference proteome</keyword>
<name>A0ABP8WG00_9PSEU</name>
<dbReference type="RefSeq" id="WP_345380755.1">
    <property type="nucleotide sequence ID" value="NZ_BAABIC010000007.1"/>
</dbReference>
<protein>
    <submittedName>
        <fullName evidence="1">Uncharacterized protein</fullName>
    </submittedName>
</protein>
<dbReference type="EMBL" id="BAABIC010000007">
    <property type="protein sequence ID" value="GAA4689091.1"/>
    <property type="molecule type" value="Genomic_DNA"/>
</dbReference>
<comment type="caution">
    <text evidence="1">The sequence shown here is derived from an EMBL/GenBank/DDBJ whole genome shotgun (WGS) entry which is preliminary data.</text>
</comment>
<evidence type="ECO:0000313" key="1">
    <source>
        <dbReference type="EMBL" id="GAA4689091.1"/>
    </source>
</evidence>
<accession>A0ABP8WG00</accession>
<reference evidence="2" key="1">
    <citation type="journal article" date="2019" name="Int. J. Syst. Evol. Microbiol.">
        <title>The Global Catalogue of Microorganisms (GCM) 10K type strain sequencing project: providing services to taxonomists for standard genome sequencing and annotation.</title>
        <authorList>
            <consortium name="The Broad Institute Genomics Platform"/>
            <consortium name="The Broad Institute Genome Sequencing Center for Infectious Disease"/>
            <person name="Wu L."/>
            <person name="Ma J."/>
        </authorList>
    </citation>
    <scope>NUCLEOTIDE SEQUENCE [LARGE SCALE GENOMIC DNA]</scope>
    <source>
        <strain evidence="2">JCM 18055</strain>
    </source>
</reference>
<dbReference type="Proteomes" id="UP001500325">
    <property type="component" value="Unassembled WGS sequence"/>
</dbReference>